<proteinExistence type="predicted"/>
<dbReference type="EMBL" id="MCGI01000001">
    <property type="protein sequence ID" value="ODM13978.1"/>
    <property type="molecule type" value="Genomic_DNA"/>
</dbReference>
<sequence length="492" mass="56797">MWVIYVGALTGILVLFWASRSTKADANADAPVFVRIFFRPAVWLCTCFQKQIKGREKGKWPQGNPRLQEDMEILYPWETQERMRIYTAEKVSTFLFIVTAGAFLAAVFSLSAHLDKSLSEGDILYRNSYGGGTRQVNLEAREEKRREEIQVELQEREYTRKQLEDMLPGLREALYKEAAGENPSLDEVTKDLYFPSYIPGYPFEITWECENYELVQSDGKVRNEEVGENGEVVELCAVLTCYEQRWEEFFSVRICPPVLTEEERFRKLLTDAVMEKEKASRTKEGFALPKQIEKRPVLWKEKIQDNSFMLFILFLAAGACLYRFQDRDLKKKRKEREEQLLLSYPEFISKLVLLMGAGLPVRSAFMRMASDYRNKRAGGNGVVYVYEELMLVCREMESGITETQAYEHFGQRCRLTQYRKCSALLSQNLKKGASGLLDALQKESEHAFEERKRNAREAGEKAGTKLLLPMMMMLVVVMVLIMVPACFSFAGM</sequence>
<evidence type="ECO:0000256" key="6">
    <source>
        <dbReference type="SAM" id="Coils"/>
    </source>
</evidence>
<dbReference type="PANTHER" id="PTHR35007">
    <property type="entry name" value="INTEGRAL MEMBRANE PROTEIN-RELATED"/>
    <property type="match status" value="1"/>
</dbReference>
<dbReference type="PATRIC" id="fig|1432052.3.peg.1860"/>
<dbReference type="PANTHER" id="PTHR35007:SF2">
    <property type="entry name" value="PILUS ASSEMBLE PROTEIN"/>
    <property type="match status" value="1"/>
</dbReference>
<dbReference type="GeneID" id="93300071"/>
<comment type="caution">
    <text evidence="9">The sequence shown here is derived from an EMBL/GenBank/DDBJ whole genome shotgun (WGS) entry which is preliminary data.</text>
</comment>
<reference evidence="9 10" key="1">
    <citation type="submission" date="2016-07" db="EMBL/GenBank/DDBJ databases">
        <title>Characterization of isolates of Eisenbergiella tayi derived from blood cultures, using whole genome sequencing.</title>
        <authorList>
            <person name="Burdz T."/>
            <person name="Wiebe D."/>
            <person name="Huynh C."/>
            <person name="Bernard K."/>
        </authorList>
    </citation>
    <scope>NUCLEOTIDE SEQUENCE [LARGE SCALE GENOMIC DNA]</scope>
    <source>
        <strain evidence="9 10">NML 120489</strain>
    </source>
</reference>
<dbReference type="InterPro" id="IPR018076">
    <property type="entry name" value="T2SS_GspF_dom"/>
</dbReference>
<feature type="transmembrane region" description="Helical" evidence="7">
    <location>
        <begin position="91"/>
        <end position="110"/>
    </location>
</feature>
<evidence type="ECO:0000313" key="10">
    <source>
        <dbReference type="Proteomes" id="UP000095003"/>
    </source>
</evidence>
<protein>
    <submittedName>
        <fullName evidence="9">Bacterial type II secretion system protein F domain protein</fullName>
    </submittedName>
</protein>
<keyword evidence="6" id="KW-0175">Coiled coil</keyword>
<dbReference type="AlphaFoldDB" id="A0A1E3AZ23"/>
<evidence type="ECO:0000256" key="2">
    <source>
        <dbReference type="ARBA" id="ARBA00022475"/>
    </source>
</evidence>
<feature type="coiled-coil region" evidence="6">
    <location>
        <begin position="137"/>
        <end position="166"/>
    </location>
</feature>
<evidence type="ECO:0000256" key="1">
    <source>
        <dbReference type="ARBA" id="ARBA00004651"/>
    </source>
</evidence>
<evidence type="ECO:0000256" key="4">
    <source>
        <dbReference type="ARBA" id="ARBA00022989"/>
    </source>
</evidence>
<feature type="transmembrane region" description="Helical" evidence="7">
    <location>
        <begin position="466"/>
        <end position="490"/>
    </location>
</feature>
<feature type="domain" description="Type II secretion system protein GspF" evidence="8">
    <location>
        <begin position="347"/>
        <end position="484"/>
    </location>
</feature>
<evidence type="ECO:0000256" key="3">
    <source>
        <dbReference type="ARBA" id="ARBA00022692"/>
    </source>
</evidence>
<name>A0A1E3AZ23_9FIRM</name>
<comment type="subcellular location">
    <subcellularLocation>
        <location evidence="1">Cell membrane</location>
        <topology evidence="1">Multi-pass membrane protein</topology>
    </subcellularLocation>
</comment>
<accession>A0A1E3AZ23</accession>
<keyword evidence="5 7" id="KW-0472">Membrane</keyword>
<evidence type="ECO:0000313" key="9">
    <source>
        <dbReference type="EMBL" id="ODM13978.1"/>
    </source>
</evidence>
<keyword evidence="4 7" id="KW-1133">Transmembrane helix</keyword>
<evidence type="ECO:0000256" key="7">
    <source>
        <dbReference type="SAM" id="Phobius"/>
    </source>
</evidence>
<keyword evidence="3 7" id="KW-0812">Transmembrane</keyword>
<evidence type="ECO:0000259" key="8">
    <source>
        <dbReference type="Pfam" id="PF00482"/>
    </source>
</evidence>
<organism evidence="9 10">
    <name type="scientific">Eisenbergiella tayi</name>
    <dbReference type="NCBI Taxonomy" id="1432052"/>
    <lineage>
        <taxon>Bacteria</taxon>
        <taxon>Bacillati</taxon>
        <taxon>Bacillota</taxon>
        <taxon>Clostridia</taxon>
        <taxon>Lachnospirales</taxon>
        <taxon>Lachnospiraceae</taxon>
        <taxon>Eisenbergiella</taxon>
    </lineage>
</organism>
<dbReference type="Proteomes" id="UP000095003">
    <property type="component" value="Unassembled WGS sequence"/>
</dbReference>
<gene>
    <name evidence="9" type="ORF">BEH84_01699</name>
</gene>
<feature type="transmembrane region" description="Helical" evidence="7">
    <location>
        <begin position="308"/>
        <end position="325"/>
    </location>
</feature>
<dbReference type="Pfam" id="PF00482">
    <property type="entry name" value="T2SSF"/>
    <property type="match status" value="1"/>
</dbReference>
<keyword evidence="2" id="KW-1003">Cell membrane</keyword>
<dbReference type="GO" id="GO:0005886">
    <property type="term" value="C:plasma membrane"/>
    <property type="evidence" value="ECO:0007669"/>
    <property type="project" value="UniProtKB-SubCell"/>
</dbReference>
<dbReference type="RefSeq" id="WP_069156410.1">
    <property type="nucleotide sequence ID" value="NZ_DBFYTC010000020.1"/>
</dbReference>
<evidence type="ECO:0000256" key="5">
    <source>
        <dbReference type="ARBA" id="ARBA00023136"/>
    </source>
</evidence>